<dbReference type="Proteomes" id="UP000231183">
    <property type="component" value="Unassembled WGS sequence"/>
</dbReference>
<accession>A0A2M6W2N7</accession>
<dbReference type="PANTHER" id="PTHR11527">
    <property type="entry name" value="HEAT-SHOCK PROTEIN 20 FAMILY MEMBER"/>
    <property type="match status" value="1"/>
</dbReference>
<dbReference type="Pfam" id="PF00011">
    <property type="entry name" value="HSP20"/>
    <property type="match status" value="1"/>
</dbReference>
<protein>
    <recommendedName>
        <fullName evidence="3">SHSP domain-containing protein</fullName>
    </recommendedName>
</protein>
<dbReference type="PROSITE" id="PS01031">
    <property type="entry name" value="SHSP"/>
    <property type="match status" value="1"/>
</dbReference>
<dbReference type="SUPFAM" id="SSF49764">
    <property type="entry name" value="HSP20-like chaperones"/>
    <property type="match status" value="1"/>
</dbReference>
<sequence length="146" mass="16254">MFNGKTKISISAPQAEVDELGFLSSLQGTNYDWHEHEADGELAVDVIQTNEEVIVQSAMAGANPDDIGLHLQNDLLTIRGRRVSYPLQNANEAHQEIYWGKFSRSIVLPCEVRYELAGATYKNGLLTIILPKRVADSKIKIMVIDD</sequence>
<comment type="similarity">
    <text evidence="1 2">Belongs to the small heat shock protein (HSP20) family.</text>
</comment>
<dbReference type="EMBL" id="PFBX01000054">
    <property type="protein sequence ID" value="PIT87063.1"/>
    <property type="molecule type" value="Genomic_DNA"/>
</dbReference>
<dbReference type="CDD" id="cd06464">
    <property type="entry name" value="ACD_sHsps-like"/>
    <property type="match status" value="1"/>
</dbReference>
<dbReference type="Gene3D" id="2.60.40.790">
    <property type="match status" value="1"/>
</dbReference>
<evidence type="ECO:0000256" key="1">
    <source>
        <dbReference type="PROSITE-ProRule" id="PRU00285"/>
    </source>
</evidence>
<comment type="caution">
    <text evidence="4">The sequence shown here is derived from an EMBL/GenBank/DDBJ whole genome shotgun (WGS) entry which is preliminary data.</text>
</comment>
<proteinExistence type="inferred from homology"/>
<evidence type="ECO:0000313" key="4">
    <source>
        <dbReference type="EMBL" id="PIT87063.1"/>
    </source>
</evidence>
<evidence type="ECO:0000313" key="5">
    <source>
        <dbReference type="Proteomes" id="UP000231183"/>
    </source>
</evidence>
<name>A0A2M6W2N7_9BACT</name>
<gene>
    <name evidence="4" type="ORF">COU31_04795</name>
</gene>
<feature type="domain" description="SHSP" evidence="3">
    <location>
        <begin position="35"/>
        <end position="146"/>
    </location>
</feature>
<reference evidence="5" key="1">
    <citation type="submission" date="2017-09" db="EMBL/GenBank/DDBJ databases">
        <title>Depth-based differentiation of microbial function through sediment-hosted aquifers and enrichment of novel symbionts in the deep terrestrial subsurface.</title>
        <authorList>
            <person name="Probst A.J."/>
            <person name="Ladd B."/>
            <person name="Jarett J.K."/>
            <person name="Geller-Mcgrath D.E."/>
            <person name="Sieber C.M.K."/>
            <person name="Emerson J.B."/>
            <person name="Anantharaman K."/>
            <person name="Thomas B.C."/>
            <person name="Malmstrom R."/>
            <person name="Stieglmeier M."/>
            <person name="Klingl A."/>
            <person name="Woyke T."/>
            <person name="Ryan C.M."/>
            <person name="Banfield J.F."/>
        </authorList>
    </citation>
    <scope>NUCLEOTIDE SEQUENCE [LARGE SCALE GENOMIC DNA]</scope>
</reference>
<organism evidence="4 5">
    <name type="scientific">Candidatus Magasanikbacteria bacterium CG10_big_fil_rev_8_21_14_0_10_40_10</name>
    <dbReference type="NCBI Taxonomy" id="1974648"/>
    <lineage>
        <taxon>Bacteria</taxon>
        <taxon>Candidatus Magasanikiibacteriota</taxon>
    </lineage>
</organism>
<evidence type="ECO:0000259" key="3">
    <source>
        <dbReference type="PROSITE" id="PS01031"/>
    </source>
</evidence>
<dbReference type="InterPro" id="IPR008978">
    <property type="entry name" value="HSP20-like_chaperone"/>
</dbReference>
<evidence type="ECO:0000256" key="2">
    <source>
        <dbReference type="RuleBase" id="RU003616"/>
    </source>
</evidence>
<dbReference type="AlphaFoldDB" id="A0A2M6W2N7"/>
<dbReference type="InterPro" id="IPR031107">
    <property type="entry name" value="Small_HSP"/>
</dbReference>
<dbReference type="InterPro" id="IPR002068">
    <property type="entry name" value="A-crystallin/Hsp20_dom"/>
</dbReference>